<accession>A0AAX4NFU1</accession>
<dbReference type="EMBL" id="CP133772">
    <property type="protein sequence ID" value="WYY00326.1"/>
    <property type="molecule type" value="Genomic_DNA"/>
</dbReference>
<dbReference type="GeneID" id="95967627"/>
<dbReference type="InterPro" id="IPR011990">
    <property type="entry name" value="TPR-like_helical_dom_sf"/>
</dbReference>
<reference evidence="1 2" key="1">
    <citation type="submission" date="2023-09" db="EMBL/GenBank/DDBJ databases">
        <authorList>
            <person name="Golyshina O.V."/>
            <person name="Lunev E.A."/>
            <person name="Bargiela R."/>
            <person name="Gaines M.C."/>
            <person name="Daum B."/>
            <person name="Bale N.J."/>
            <person name="Koenen M."/>
            <person name="Sinninghe Damst J.S."/>
            <person name="Yakimov M."/>
            <person name="Golyshin P.N."/>
        </authorList>
    </citation>
    <scope>NUCLEOTIDE SEQUENCE [LARGE SCALE GENOMIC DNA]</scope>
    <source>
        <strain evidence="1 2">M1</strain>
    </source>
</reference>
<protein>
    <submittedName>
        <fullName evidence="1">Tetratricopeptide repeat protein</fullName>
    </submittedName>
</protein>
<proteinExistence type="predicted"/>
<evidence type="ECO:0000313" key="2">
    <source>
        <dbReference type="Proteomes" id="UP001451606"/>
    </source>
</evidence>
<dbReference type="Proteomes" id="UP001451606">
    <property type="component" value="Chromosome"/>
</dbReference>
<gene>
    <name evidence="1" type="ORF">OXIME_000892</name>
</gene>
<dbReference type="RefSeq" id="WP_393970667.1">
    <property type="nucleotide sequence ID" value="NZ_CP133772.1"/>
</dbReference>
<evidence type="ECO:0000313" key="1">
    <source>
        <dbReference type="EMBL" id="WYY00326.1"/>
    </source>
</evidence>
<name>A0AAX4NFU1_9ARCH</name>
<keyword evidence="2" id="KW-1185">Reference proteome</keyword>
<organism evidence="1 2">
    <name type="scientific">Oxyplasma meridianum</name>
    <dbReference type="NCBI Taxonomy" id="3073602"/>
    <lineage>
        <taxon>Archaea</taxon>
        <taxon>Methanobacteriati</taxon>
        <taxon>Thermoplasmatota</taxon>
        <taxon>Thermoplasmata</taxon>
        <taxon>Thermoplasmatales</taxon>
        <taxon>Thermoplasmataceae</taxon>
        <taxon>Oxyplasma</taxon>
    </lineage>
</organism>
<sequence length="244" mass="28442">MDEIEQAIKSGDTFLQKDKFMDSIREYTKAYELMKEDNGDKAELCYKLSQAYYALEPKNTENSGKFGKESLAIHEKLKETDMIVMDYLNLGYIYMDAKKLEETDQFFSLAIKKADEAEDPVLYSMSLNALGELYSNWKGRTAKALEIYNKVLEISKEVEDWDNYFEAMRGKISIEREKDTDKAFKLSMEALDFIDKISSKIKNKKERKEFVKSMEFMYDLASDMAMEKEDVDQAMKIAQRLDSV</sequence>
<dbReference type="SUPFAM" id="SSF48452">
    <property type="entry name" value="TPR-like"/>
    <property type="match status" value="1"/>
</dbReference>
<dbReference type="Gene3D" id="1.25.40.10">
    <property type="entry name" value="Tetratricopeptide repeat domain"/>
    <property type="match status" value="1"/>
</dbReference>
<dbReference type="AlphaFoldDB" id="A0AAX4NFU1"/>
<dbReference type="KEGG" id="omr:OXIME_000892"/>